<accession>A0AAE0W136</accession>
<dbReference type="Proteomes" id="UP001195483">
    <property type="component" value="Unassembled WGS sequence"/>
</dbReference>
<feature type="region of interest" description="Disordered" evidence="1">
    <location>
        <begin position="98"/>
        <end position="161"/>
    </location>
</feature>
<organism evidence="2 3">
    <name type="scientific">Potamilus streckersoni</name>
    <dbReference type="NCBI Taxonomy" id="2493646"/>
    <lineage>
        <taxon>Eukaryota</taxon>
        <taxon>Metazoa</taxon>
        <taxon>Spiralia</taxon>
        <taxon>Lophotrochozoa</taxon>
        <taxon>Mollusca</taxon>
        <taxon>Bivalvia</taxon>
        <taxon>Autobranchia</taxon>
        <taxon>Heteroconchia</taxon>
        <taxon>Palaeoheterodonta</taxon>
        <taxon>Unionida</taxon>
        <taxon>Unionoidea</taxon>
        <taxon>Unionidae</taxon>
        <taxon>Ambleminae</taxon>
        <taxon>Lampsilini</taxon>
        <taxon>Potamilus</taxon>
    </lineage>
</organism>
<evidence type="ECO:0000313" key="3">
    <source>
        <dbReference type="Proteomes" id="UP001195483"/>
    </source>
</evidence>
<name>A0AAE0W136_9BIVA</name>
<proteinExistence type="predicted"/>
<evidence type="ECO:0000256" key="1">
    <source>
        <dbReference type="SAM" id="MobiDB-lite"/>
    </source>
</evidence>
<feature type="compositionally biased region" description="Low complexity" evidence="1">
    <location>
        <begin position="105"/>
        <end position="161"/>
    </location>
</feature>
<protein>
    <recommendedName>
        <fullName evidence="4">EGF-like domain-containing protein</fullName>
    </recommendedName>
</protein>
<sequence>MDIRLCTACSGHGTCDVTQEGTNIQASTAIRNFRIAICKCTQFWEGNDCENDFNGCTSTPCSPLRNCTDNPASIHEALSHAYNCSPCPEGCTNGETDSQKCEEPSSSSSTTMSPSTSIVTTASTTPIGTTSTSSLAPTTATSTMSTTSTPTLSSTTSNNTVSFTSAGSTRVDLGEASLDQEIQFGTKVHLNYSNISAVEIDFLRLAYFFYIHSSFSLSDDLTEPATSCSTTMSTSPSTVTTTTSTSPMSYASTSSVVPTTASSTISTLSTSTQSAATSSSTVITTSTTSPTTSASPTVTTSSASTETTARRTFTVSTTQATTSSTNTTVMLAYHQYQANSNP</sequence>
<dbReference type="EMBL" id="JAEAOA010000039">
    <property type="protein sequence ID" value="KAK3598138.1"/>
    <property type="molecule type" value="Genomic_DNA"/>
</dbReference>
<evidence type="ECO:0000313" key="2">
    <source>
        <dbReference type="EMBL" id="KAK3598138.1"/>
    </source>
</evidence>
<feature type="region of interest" description="Disordered" evidence="1">
    <location>
        <begin position="279"/>
        <end position="320"/>
    </location>
</feature>
<gene>
    <name evidence="2" type="ORF">CHS0354_000075</name>
</gene>
<dbReference type="Gene3D" id="2.10.25.10">
    <property type="entry name" value="Laminin"/>
    <property type="match status" value="1"/>
</dbReference>
<feature type="region of interest" description="Disordered" evidence="1">
    <location>
        <begin position="226"/>
        <end position="254"/>
    </location>
</feature>
<keyword evidence="3" id="KW-1185">Reference proteome</keyword>
<evidence type="ECO:0008006" key="4">
    <source>
        <dbReference type="Google" id="ProtNLM"/>
    </source>
</evidence>
<comment type="caution">
    <text evidence="2">The sequence shown here is derived from an EMBL/GenBank/DDBJ whole genome shotgun (WGS) entry which is preliminary data.</text>
</comment>
<reference evidence="2" key="3">
    <citation type="submission" date="2023-05" db="EMBL/GenBank/DDBJ databases">
        <authorList>
            <person name="Smith C.H."/>
        </authorList>
    </citation>
    <scope>NUCLEOTIDE SEQUENCE</scope>
    <source>
        <strain evidence="2">CHS0354</strain>
        <tissue evidence="2">Mantle</tissue>
    </source>
</reference>
<reference evidence="2" key="2">
    <citation type="journal article" date="2021" name="Genome Biol. Evol.">
        <title>Developing a high-quality reference genome for a parasitic bivalve with doubly uniparental inheritance (Bivalvia: Unionida).</title>
        <authorList>
            <person name="Smith C.H."/>
        </authorList>
    </citation>
    <scope>NUCLEOTIDE SEQUENCE</scope>
    <source>
        <strain evidence="2">CHS0354</strain>
        <tissue evidence="2">Mantle</tissue>
    </source>
</reference>
<reference evidence="2" key="1">
    <citation type="journal article" date="2021" name="Genome Biol. Evol.">
        <title>A High-Quality Reference Genome for a Parasitic Bivalve with Doubly Uniparental Inheritance (Bivalvia: Unionida).</title>
        <authorList>
            <person name="Smith C.H."/>
        </authorList>
    </citation>
    <scope>NUCLEOTIDE SEQUENCE</scope>
    <source>
        <strain evidence="2">CHS0354</strain>
    </source>
</reference>
<dbReference type="AlphaFoldDB" id="A0AAE0W136"/>